<evidence type="ECO:0000313" key="1">
    <source>
        <dbReference type="EMBL" id="KAI5080719.1"/>
    </source>
</evidence>
<organism evidence="1 2">
    <name type="scientific">Adiantum capillus-veneris</name>
    <name type="common">Maidenhair fern</name>
    <dbReference type="NCBI Taxonomy" id="13818"/>
    <lineage>
        <taxon>Eukaryota</taxon>
        <taxon>Viridiplantae</taxon>
        <taxon>Streptophyta</taxon>
        <taxon>Embryophyta</taxon>
        <taxon>Tracheophyta</taxon>
        <taxon>Polypodiopsida</taxon>
        <taxon>Polypodiidae</taxon>
        <taxon>Polypodiales</taxon>
        <taxon>Pteridineae</taxon>
        <taxon>Pteridaceae</taxon>
        <taxon>Vittarioideae</taxon>
        <taxon>Adiantum</taxon>
    </lineage>
</organism>
<name>A0A9D4V713_ADICA</name>
<comment type="caution">
    <text evidence="1">The sequence shown here is derived from an EMBL/GenBank/DDBJ whole genome shotgun (WGS) entry which is preliminary data.</text>
</comment>
<dbReference type="EMBL" id="JABFUD020000004">
    <property type="protein sequence ID" value="KAI5080719.1"/>
    <property type="molecule type" value="Genomic_DNA"/>
</dbReference>
<reference evidence="1" key="1">
    <citation type="submission" date="2021-01" db="EMBL/GenBank/DDBJ databases">
        <title>Adiantum capillus-veneris genome.</title>
        <authorList>
            <person name="Fang Y."/>
            <person name="Liao Q."/>
        </authorList>
    </citation>
    <scope>NUCLEOTIDE SEQUENCE</scope>
    <source>
        <strain evidence="1">H3</strain>
        <tissue evidence="1">Leaf</tissue>
    </source>
</reference>
<evidence type="ECO:0000313" key="2">
    <source>
        <dbReference type="Proteomes" id="UP000886520"/>
    </source>
</evidence>
<protein>
    <submittedName>
        <fullName evidence="1">Uncharacterized protein</fullName>
    </submittedName>
</protein>
<dbReference type="Proteomes" id="UP000886520">
    <property type="component" value="Chromosome 4"/>
</dbReference>
<gene>
    <name evidence="1" type="ORF">GOP47_0003902</name>
</gene>
<keyword evidence="2" id="KW-1185">Reference proteome</keyword>
<dbReference type="AlphaFoldDB" id="A0A9D4V713"/>
<feature type="non-terminal residue" evidence="1">
    <location>
        <position position="57"/>
    </location>
</feature>
<sequence length="57" mass="6656">NNLENKPLSMELYFRDSLLTVMETMSSTTLAQLRIDLTCEELPLLPELYAFSFNNRK</sequence>
<accession>A0A9D4V713</accession>
<proteinExistence type="predicted"/>
<feature type="non-terminal residue" evidence="1">
    <location>
        <position position="1"/>
    </location>
</feature>
<dbReference type="OrthoDB" id="1981742at2759"/>